<dbReference type="Pfam" id="PF20240">
    <property type="entry name" value="DUF6597"/>
    <property type="match status" value="1"/>
</dbReference>
<evidence type="ECO:0000313" key="6">
    <source>
        <dbReference type="Proteomes" id="UP000664369"/>
    </source>
</evidence>
<accession>A0ABS3QIS9</accession>
<protein>
    <submittedName>
        <fullName evidence="5">AraC family transcriptional regulator</fullName>
    </submittedName>
</protein>
<gene>
    <name evidence="5" type="ORF">J4E00_18520</name>
</gene>
<dbReference type="SUPFAM" id="SSF46689">
    <property type="entry name" value="Homeodomain-like"/>
    <property type="match status" value="1"/>
</dbReference>
<evidence type="ECO:0000256" key="2">
    <source>
        <dbReference type="ARBA" id="ARBA00023125"/>
    </source>
</evidence>
<name>A0ABS3QIS9_9BACT</name>
<evidence type="ECO:0000256" key="3">
    <source>
        <dbReference type="ARBA" id="ARBA00023163"/>
    </source>
</evidence>
<sequence length="272" mass="29450">MQHHELEAPAALRNAIKDFWYISRDFGNEPSSFEVTPDGCAEIVFHFGRGCSIATPAGLQPLPSPFLVGLLNQPIHFHTQGRLEVIGVKCFPWAVFELLGLPSGPGSVRVVEHPIARLQAPLATWLEAGNVAEALAEVARYFTLARPRTAGDQVLGKAGGAMRAAGGTLPVSQVAAAAHATVRTLERKFKQAAGHTVKDVSGLMRFEQARDHLWLHPAANLAGLAQELGYTDQSHLGREFKRYSGTTPAAFARKATHWQQTVSTDFVAFILA</sequence>
<organism evidence="5 6">
    <name type="scientific">Hymenobacter negativus</name>
    <dbReference type="NCBI Taxonomy" id="2795026"/>
    <lineage>
        <taxon>Bacteria</taxon>
        <taxon>Pseudomonadati</taxon>
        <taxon>Bacteroidota</taxon>
        <taxon>Cytophagia</taxon>
        <taxon>Cytophagales</taxon>
        <taxon>Hymenobacteraceae</taxon>
        <taxon>Hymenobacter</taxon>
    </lineage>
</organism>
<evidence type="ECO:0000313" key="5">
    <source>
        <dbReference type="EMBL" id="MBO2011062.1"/>
    </source>
</evidence>
<dbReference type="PANTHER" id="PTHR46796">
    <property type="entry name" value="HTH-TYPE TRANSCRIPTIONAL ACTIVATOR RHAS-RELATED"/>
    <property type="match status" value="1"/>
</dbReference>
<evidence type="ECO:0000259" key="4">
    <source>
        <dbReference type="PROSITE" id="PS01124"/>
    </source>
</evidence>
<keyword evidence="2" id="KW-0238">DNA-binding</keyword>
<dbReference type="InterPro" id="IPR018060">
    <property type="entry name" value="HTH_AraC"/>
</dbReference>
<dbReference type="Pfam" id="PF12833">
    <property type="entry name" value="HTH_18"/>
    <property type="match status" value="1"/>
</dbReference>
<proteinExistence type="predicted"/>
<reference evidence="5 6" key="1">
    <citation type="submission" date="2021-03" db="EMBL/GenBank/DDBJ databases">
        <authorList>
            <person name="Kim M.K."/>
        </authorList>
    </citation>
    <scope>NUCLEOTIDE SEQUENCE [LARGE SCALE GENOMIC DNA]</scope>
    <source>
        <strain evidence="5 6">BT442</strain>
    </source>
</reference>
<dbReference type="PROSITE" id="PS01124">
    <property type="entry name" value="HTH_ARAC_FAMILY_2"/>
    <property type="match status" value="1"/>
</dbReference>
<keyword evidence="6" id="KW-1185">Reference proteome</keyword>
<evidence type="ECO:0000256" key="1">
    <source>
        <dbReference type="ARBA" id="ARBA00023015"/>
    </source>
</evidence>
<dbReference type="InterPro" id="IPR050204">
    <property type="entry name" value="AraC_XylS_family_regulators"/>
</dbReference>
<dbReference type="InterPro" id="IPR046532">
    <property type="entry name" value="DUF6597"/>
</dbReference>
<keyword evidence="1" id="KW-0805">Transcription regulation</keyword>
<dbReference type="Gene3D" id="1.10.10.60">
    <property type="entry name" value="Homeodomain-like"/>
    <property type="match status" value="1"/>
</dbReference>
<keyword evidence="3" id="KW-0804">Transcription</keyword>
<dbReference type="SMART" id="SM00342">
    <property type="entry name" value="HTH_ARAC"/>
    <property type="match status" value="1"/>
</dbReference>
<dbReference type="PANTHER" id="PTHR46796:SF13">
    <property type="entry name" value="HTH-TYPE TRANSCRIPTIONAL ACTIVATOR RHAS"/>
    <property type="match status" value="1"/>
</dbReference>
<dbReference type="InterPro" id="IPR009057">
    <property type="entry name" value="Homeodomain-like_sf"/>
</dbReference>
<dbReference type="RefSeq" id="WP_208176755.1">
    <property type="nucleotide sequence ID" value="NZ_JAGETZ010000009.1"/>
</dbReference>
<comment type="caution">
    <text evidence="5">The sequence shown here is derived from an EMBL/GenBank/DDBJ whole genome shotgun (WGS) entry which is preliminary data.</text>
</comment>
<dbReference type="Proteomes" id="UP000664369">
    <property type="component" value="Unassembled WGS sequence"/>
</dbReference>
<feature type="domain" description="HTH araC/xylS-type" evidence="4">
    <location>
        <begin position="152"/>
        <end position="254"/>
    </location>
</feature>
<dbReference type="EMBL" id="JAGETZ010000009">
    <property type="protein sequence ID" value="MBO2011062.1"/>
    <property type="molecule type" value="Genomic_DNA"/>
</dbReference>